<reference evidence="14" key="1">
    <citation type="submission" date="2020-11" db="EMBL/GenBank/DDBJ databases">
        <authorList>
            <person name="Tran Van P."/>
        </authorList>
    </citation>
    <scope>NUCLEOTIDE SEQUENCE</scope>
</reference>
<organism evidence="14">
    <name type="scientific">Medioppia subpectinata</name>
    <dbReference type="NCBI Taxonomy" id="1979941"/>
    <lineage>
        <taxon>Eukaryota</taxon>
        <taxon>Metazoa</taxon>
        <taxon>Ecdysozoa</taxon>
        <taxon>Arthropoda</taxon>
        <taxon>Chelicerata</taxon>
        <taxon>Arachnida</taxon>
        <taxon>Acari</taxon>
        <taxon>Acariformes</taxon>
        <taxon>Sarcoptiformes</taxon>
        <taxon>Oribatida</taxon>
        <taxon>Brachypylina</taxon>
        <taxon>Oppioidea</taxon>
        <taxon>Oppiidae</taxon>
        <taxon>Medioppia</taxon>
    </lineage>
</organism>
<keyword evidence="10" id="KW-0325">Glycoprotein</keyword>
<keyword evidence="4 12" id="KW-0812">Transmembrane</keyword>
<evidence type="ECO:0000256" key="2">
    <source>
        <dbReference type="ARBA" id="ARBA00005585"/>
    </source>
</evidence>
<feature type="transmembrane region" description="Helical" evidence="12">
    <location>
        <begin position="416"/>
        <end position="440"/>
    </location>
</feature>
<comment type="similarity">
    <text evidence="2">Belongs to the patched family.</text>
</comment>
<feature type="transmembrane region" description="Helical" evidence="12">
    <location>
        <begin position="1546"/>
        <end position="1568"/>
    </location>
</feature>
<evidence type="ECO:0000256" key="11">
    <source>
        <dbReference type="ARBA" id="ARBA00034049"/>
    </source>
</evidence>
<dbReference type="Proteomes" id="UP000759131">
    <property type="component" value="Unassembled WGS sequence"/>
</dbReference>
<protein>
    <recommendedName>
        <fullName evidence="13">SSD domain-containing protein</fullName>
    </recommendedName>
</protein>
<evidence type="ECO:0000256" key="3">
    <source>
        <dbReference type="ARBA" id="ARBA00022448"/>
    </source>
</evidence>
<feature type="transmembrane region" description="Helical" evidence="12">
    <location>
        <begin position="1258"/>
        <end position="1283"/>
    </location>
</feature>
<evidence type="ECO:0000256" key="8">
    <source>
        <dbReference type="ARBA" id="ARBA00023136"/>
    </source>
</evidence>
<dbReference type="PROSITE" id="PS50156">
    <property type="entry name" value="SSD"/>
    <property type="match status" value="2"/>
</dbReference>
<gene>
    <name evidence="14" type="ORF">OSB1V03_LOCUS4379</name>
</gene>
<keyword evidence="5" id="KW-0732">Signal</keyword>
<feature type="transmembrane region" description="Helical" evidence="12">
    <location>
        <begin position="490"/>
        <end position="510"/>
    </location>
</feature>
<dbReference type="GO" id="GO:0042632">
    <property type="term" value="P:cholesterol homeostasis"/>
    <property type="evidence" value="ECO:0007669"/>
    <property type="project" value="TreeGrafter"/>
</dbReference>
<evidence type="ECO:0000259" key="13">
    <source>
        <dbReference type="PROSITE" id="PS50156"/>
    </source>
</evidence>
<dbReference type="InterPro" id="IPR000731">
    <property type="entry name" value="SSD"/>
</dbReference>
<dbReference type="EMBL" id="CAJPIZ010001983">
    <property type="protein sequence ID" value="CAG2104362.1"/>
    <property type="molecule type" value="Genomic_DNA"/>
</dbReference>
<dbReference type="PANTHER" id="PTHR45727:SF2">
    <property type="entry name" value="NPC INTRACELLULAR CHOLESTEROL TRANSPORTER 1"/>
    <property type="match status" value="1"/>
</dbReference>
<dbReference type="GO" id="GO:0030299">
    <property type="term" value="P:intestinal cholesterol absorption"/>
    <property type="evidence" value="ECO:0007669"/>
    <property type="project" value="TreeGrafter"/>
</dbReference>
<dbReference type="OrthoDB" id="6510177at2759"/>
<feature type="domain" description="SSD" evidence="13">
    <location>
        <begin position="1533"/>
        <end position="1647"/>
    </location>
</feature>
<dbReference type="InterPro" id="IPR053958">
    <property type="entry name" value="HMGCR/SNAP/NPC1-like_SSD"/>
</dbReference>
<sequence>MCKTSNDNSLNDETLVLPKKSDFGQRLHEFGLKFDDIIGRCFYRYGFICSQSILLPVIGVAIAVGLSVGIVTSFEAITDPVELWSAPTSRARNEKEFFDKNFSPFYRTQQIIISPKNQTFFTHEDPSDPKNATKSRTFGPAFDKQFLLQVLDLQLKVMALRAKVGDKEVVLTDLCFDPMKNKKCAIQTPLGWFQSNGSLLDRTYDNSGAVYNYLDHVIKCTGDMVAQVDGNYGDLSCAGRFGGPMFPNVVLADFNESMPEPDAFLTSRSVVITVLLNNHIEATDNAAAMAWEQVFLDLLHSYSNPNFTFVYYSERSVEDEINRLSKSSLLSLCGVKSTLIIVEVIPFLVLAVGVDNIFLLVQNFQRQSFGKDVEISDQMSTVLQSVAPSILLATFAESSCFFLGSLTSMPAVRVFALNAGLALVIAFILQMIVFIPLLVFDTKRQLDNRYELFCCVRQHKKLEDNEDMDKRGILYKFFEQIYAPFLMKDFIRVSVIIIFIGWLCASIAVINKLDVGLDQKLSMPSDSYLIPYFDAQMNSLRVGAPVYFVVSGEYDYAHKQDLLCGSAGCYQKSLSALLIDASKRSNESYISSTVPNSWVDDYIGWGKKTSCCRLHDYDVRKFCSSTDPNTANDCQYCTPSSGKPYPAFQPFVDLKRLVVYEDLFYDPRLQYFLQDIPNSKCPYAGGPAYEPYVHLDYSRYTISPIKASSFNAYHTVSKNSQDFISCLKNARILAETMTQSINSQNKGADQYVEVYPYSVFYVFYEQYLTIWMDTIKNLGIAIAAIFVVTFIFLGFDLMSSLIIVVTIVAIVIDLMGVIGVLFAYNAWICYEFEDHSCGESGGIVGQNRVISSVTKSREVALEYAKQYYELFYKTVDEILTTIVEKGAQFQMNEYVSAIQLLHRSVAGTQQQSLDSALKRLTEILNEVAVSLAAQYQPSVTHLLTSQIFPIPCVVDAQPQPLNQTNVDELKKIVPELFTDANPVFCCDDDQAYAMLHDQIAKADFISRCPSCYVNFAKTLIHMSCSPRHREFLKVTKSEKLKDSDKYMLKELSYYMTNRYANSFYNSCSSVAFPSGSSTVMKLLCGTYGAEHCSAARLLETMGHFDPSPMQINFKLTDSATIDDRKPMDDKTYSCAEAPKAYSTMVCSCGDCPVICPVGGQLAYAEPDSVWQVWGVNGMWVCMAFVYLVLFMVIVIGFVICYRRKRARGHKSSENRGSNAQKTSGFGQNVHEFGLQFDDTIREWFGRYGRFCSRRPWNVILPLVGVAAAVGLSVGILTSFVAMIDPVQLWSAPTSRARSEKDFFDNSFGPFYRTAQIIIWPNNKTTFEHFYLEDEITNSTKTIGPVFEKQFLLQVLDLQSKVLNLTANVADKEVVLSDICFDPMKNKKCATQTPLGWFQNDIDMLNKTRIDEDLNHEYNYLDHFISCTANPTSQYDKFIETTCAGTFGGPMFPNVALGDTDEDMPEPDRFMTARSLVITILINNNVDDDNKTDAMAWEKVFLDYMHSYSNPNFTFVFFAERSLQDEIDRLSKSSIGLLSLCGVKSTLIIVEVIPFLVLAVGVDNIFLLVQNFQRQSFGKDVQISDQMAAVLQSVAPSILLATFAESSCFFLGSLTSMPAVRVFALNAGLALVIAFILQMIVFIPLLVFDTKRQLDNRYELFCCVRQHKKLEDNEDMDKRGILYKFFEQIYAPFLMKDFIRVSVIIVFMGWLCASIAVINKLDVGLDQKLSMPSDSYLIPYFDAQMNSLRVGAPVYFVLKGEYDYAHKQDLLCGSAGCYQKSLSALLIDASKRSNESYISSTVPNSWVDDYIGWGKGSKCCRLHDYDVRKFCSSTDPNTANDCQVCTPSSGKPYPAFQPFVDLKRLVVYEDLFYDPRLQYFLQDIPNSACAKAGGPAYGPYVHLDYDRYTISPIKASSFNAYHTTSKNSQDFISCLKNARILAETMTQSINSQNKGADQYVEVYPYSVFYVFYEQYLTIWKDTIMNLGIAIAAIFVVTFIFLGFDLMSSLIIVFTIVAIVIDLMGVMFWANVSLNAISLVNLVMSVGISVEFCSHITRGYAMSLRTTRVERAEESLARIGSSVL</sequence>
<dbReference type="EMBL" id="OC856558">
    <property type="protein sequence ID" value="CAD7623932.1"/>
    <property type="molecule type" value="Genomic_DNA"/>
</dbReference>
<comment type="catalytic activity">
    <reaction evidence="11">
        <text>cholesterol(in) = cholesterol(out)</text>
        <dbReference type="Rhea" id="RHEA:39747"/>
        <dbReference type="ChEBI" id="CHEBI:16113"/>
    </reaction>
</comment>
<dbReference type="InterPro" id="IPR053956">
    <property type="entry name" value="NPC1_MLD"/>
</dbReference>
<feature type="transmembrane region" description="Helical" evidence="12">
    <location>
        <begin position="1982"/>
        <end position="2002"/>
    </location>
</feature>
<keyword evidence="9" id="KW-1015">Disulfide bond</keyword>
<dbReference type="GO" id="GO:0005886">
    <property type="term" value="C:plasma membrane"/>
    <property type="evidence" value="ECO:0007669"/>
    <property type="project" value="TreeGrafter"/>
</dbReference>
<feature type="transmembrane region" description="Helical" evidence="12">
    <location>
        <begin position="1623"/>
        <end position="1647"/>
    </location>
</feature>
<evidence type="ECO:0000256" key="6">
    <source>
        <dbReference type="ARBA" id="ARBA00022989"/>
    </source>
</evidence>
<name>A0A7R9PX29_9ACAR</name>
<feature type="non-terminal residue" evidence="14">
    <location>
        <position position="1"/>
    </location>
</feature>
<evidence type="ECO:0000256" key="1">
    <source>
        <dbReference type="ARBA" id="ARBA00004141"/>
    </source>
</evidence>
<dbReference type="GO" id="GO:0015918">
    <property type="term" value="P:sterol transport"/>
    <property type="evidence" value="ECO:0007669"/>
    <property type="project" value="TreeGrafter"/>
</dbReference>
<accession>A0A7R9PX29</accession>
<dbReference type="Gene3D" id="1.20.1640.10">
    <property type="entry name" value="Multidrug efflux transporter AcrB transmembrane domain"/>
    <property type="match status" value="3"/>
</dbReference>
<keyword evidence="6 12" id="KW-1133">Transmembrane helix</keyword>
<evidence type="ECO:0000256" key="12">
    <source>
        <dbReference type="SAM" id="Phobius"/>
    </source>
</evidence>
<feature type="transmembrane region" description="Helical" evidence="12">
    <location>
        <begin position="1589"/>
        <end position="1611"/>
    </location>
</feature>
<proteinExistence type="inferred from homology"/>
<feature type="transmembrane region" description="Helical" evidence="12">
    <location>
        <begin position="2009"/>
        <end position="2028"/>
    </location>
</feature>
<keyword evidence="7" id="KW-0445">Lipid transport</keyword>
<keyword evidence="8 12" id="KW-0472">Membrane</keyword>
<dbReference type="PANTHER" id="PTHR45727">
    <property type="entry name" value="NPC INTRACELLULAR CHOLESTEROL TRANSPORTER 1"/>
    <property type="match status" value="1"/>
</dbReference>
<evidence type="ECO:0000256" key="5">
    <source>
        <dbReference type="ARBA" id="ARBA00022729"/>
    </source>
</evidence>
<feature type="transmembrane region" description="Helical" evidence="12">
    <location>
        <begin position="1697"/>
        <end position="1717"/>
    </location>
</feature>
<feature type="domain" description="SSD" evidence="13">
    <location>
        <begin position="329"/>
        <end position="440"/>
    </location>
</feature>
<keyword evidence="15" id="KW-1185">Reference proteome</keyword>
<feature type="transmembrane region" description="Helical" evidence="12">
    <location>
        <begin position="53"/>
        <end position="74"/>
    </location>
</feature>
<feature type="transmembrane region" description="Helical" evidence="12">
    <location>
        <begin position="1177"/>
        <end position="1201"/>
    </location>
</feature>
<evidence type="ECO:0000256" key="9">
    <source>
        <dbReference type="ARBA" id="ARBA00023157"/>
    </source>
</evidence>
<keyword evidence="3" id="KW-0813">Transport</keyword>
<evidence type="ECO:0000256" key="7">
    <source>
        <dbReference type="ARBA" id="ARBA00023055"/>
    </source>
</evidence>
<feature type="transmembrane region" description="Helical" evidence="12">
    <location>
        <begin position="382"/>
        <end position="404"/>
    </location>
</feature>
<dbReference type="GO" id="GO:0015485">
    <property type="term" value="F:cholesterol binding"/>
    <property type="evidence" value="ECO:0007669"/>
    <property type="project" value="TreeGrafter"/>
</dbReference>
<feature type="transmembrane region" description="Helical" evidence="12">
    <location>
        <begin position="778"/>
        <end position="795"/>
    </location>
</feature>
<evidence type="ECO:0000313" key="14">
    <source>
        <dbReference type="EMBL" id="CAD7623932.1"/>
    </source>
</evidence>
<feature type="transmembrane region" description="Helical" evidence="12">
    <location>
        <begin position="339"/>
        <end position="361"/>
    </location>
</feature>
<dbReference type="SUPFAM" id="SSF82866">
    <property type="entry name" value="Multidrug efflux transporter AcrB transmembrane domain"/>
    <property type="match status" value="3"/>
</dbReference>
<dbReference type="Pfam" id="PF16414">
    <property type="entry name" value="NPC1_N"/>
    <property type="match status" value="1"/>
</dbReference>
<dbReference type="Pfam" id="PF22314">
    <property type="entry name" value="NPC1_MLD"/>
    <property type="match status" value="2"/>
</dbReference>
<evidence type="ECO:0000313" key="15">
    <source>
        <dbReference type="Proteomes" id="UP000759131"/>
    </source>
</evidence>
<comment type="subcellular location">
    <subcellularLocation>
        <location evidence="1">Membrane</location>
        <topology evidence="1">Multi-pass membrane protein</topology>
    </subcellularLocation>
</comment>
<evidence type="ECO:0000256" key="4">
    <source>
        <dbReference type="ARBA" id="ARBA00022692"/>
    </source>
</evidence>
<dbReference type="InterPro" id="IPR032190">
    <property type="entry name" value="NPC1_N"/>
</dbReference>
<evidence type="ECO:0000256" key="10">
    <source>
        <dbReference type="ARBA" id="ARBA00023180"/>
    </source>
</evidence>
<feature type="transmembrane region" description="Helical" evidence="12">
    <location>
        <begin position="802"/>
        <end position="827"/>
    </location>
</feature>
<dbReference type="Pfam" id="PF12349">
    <property type="entry name" value="Sterol-sensing"/>
    <property type="match status" value="2"/>
</dbReference>